<evidence type="ECO:0000313" key="2">
    <source>
        <dbReference type="EMBL" id="CAD7630276.1"/>
    </source>
</evidence>
<evidence type="ECO:0000256" key="1">
    <source>
        <dbReference type="SAM" id="MobiDB-lite"/>
    </source>
</evidence>
<dbReference type="AlphaFoldDB" id="A0A7R9Q2Y7"/>
<feature type="compositionally biased region" description="Basic and acidic residues" evidence="1">
    <location>
        <begin position="273"/>
        <end position="287"/>
    </location>
</feature>
<feature type="compositionally biased region" description="Basic and acidic residues" evidence="1">
    <location>
        <begin position="467"/>
        <end position="490"/>
    </location>
</feature>
<feature type="compositionally biased region" description="Basic residues" evidence="1">
    <location>
        <begin position="243"/>
        <end position="258"/>
    </location>
</feature>
<organism evidence="2">
    <name type="scientific">Medioppia subpectinata</name>
    <dbReference type="NCBI Taxonomy" id="1979941"/>
    <lineage>
        <taxon>Eukaryota</taxon>
        <taxon>Metazoa</taxon>
        <taxon>Ecdysozoa</taxon>
        <taxon>Arthropoda</taxon>
        <taxon>Chelicerata</taxon>
        <taxon>Arachnida</taxon>
        <taxon>Acari</taxon>
        <taxon>Acariformes</taxon>
        <taxon>Sarcoptiformes</taxon>
        <taxon>Oribatida</taxon>
        <taxon>Brachypylina</taxon>
        <taxon>Oppioidea</taxon>
        <taxon>Oppiidae</taxon>
        <taxon>Medioppia</taxon>
    </lineage>
</organism>
<dbReference type="EMBL" id="CAJPIZ010007911">
    <property type="protein sequence ID" value="CAG2110706.1"/>
    <property type="molecule type" value="Genomic_DNA"/>
</dbReference>
<feature type="region of interest" description="Disordered" evidence="1">
    <location>
        <begin position="68"/>
        <end position="156"/>
    </location>
</feature>
<dbReference type="EMBL" id="OC862486">
    <property type="protein sequence ID" value="CAD7630276.1"/>
    <property type="molecule type" value="Genomic_DNA"/>
</dbReference>
<evidence type="ECO:0000313" key="3">
    <source>
        <dbReference type="Proteomes" id="UP000759131"/>
    </source>
</evidence>
<feature type="region of interest" description="Disordered" evidence="1">
    <location>
        <begin position="440"/>
        <end position="492"/>
    </location>
</feature>
<feature type="compositionally biased region" description="Polar residues" evidence="1">
    <location>
        <begin position="263"/>
        <end position="272"/>
    </location>
</feature>
<dbReference type="OrthoDB" id="546764at2759"/>
<reference evidence="2" key="1">
    <citation type="submission" date="2020-11" db="EMBL/GenBank/DDBJ databases">
        <authorList>
            <person name="Tran Van P."/>
        </authorList>
    </citation>
    <scope>NUCLEOTIDE SEQUENCE</scope>
</reference>
<name>A0A7R9Q2Y7_9ACAR</name>
<feature type="region of interest" description="Disordered" evidence="1">
    <location>
        <begin position="236"/>
        <end position="300"/>
    </location>
</feature>
<protein>
    <submittedName>
        <fullName evidence="2">Uncharacterized protein</fullName>
    </submittedName>
</protein>
<keyword evidence="3" id="KW-1185">Reference proteome</keyword>
<gene>
    <name evidence="2" type="ORF">OSB1V03_LOCUS10689</name>
</gene>
<sequence length="524" mass="57731">MAANVNQTIDDMIGELNAIKESAIGSQPNDVNRIGGDLIDTSSQMSVQSIDGHKIVINFNLNKNNELNESSVCDNNDENQEPDGSGSGGDHRNESGSGSGGSAATAAPPGSHSNGANNLPKSNSDSAGDDSQHPSNQSLKSRLSRRTISESSSNEVTHRGILKYTHNWIRRTVSESSCDAFPNFDVFDIMSDIQSSCQSLDDMYSDDDIMGSAGDMAKTTKNVRFSDNISKTVFRPTSSILGRKSKNQKRAKNRKNSHRKDSQSSNESSTKLQKTDKLETERSRQDSGYDSEDNVGHGVGGDDPKAFAAINEYKNCIEIETEMGLKILATFRSKGRRKRPSLGREDEKDVLSGITQIAYKQPTEEILGTDELVTTGHNSSDHEIQSIADKEVIGMYKIDEGFKEFFGNTSKTNGTNKTISDESFAMIGTEVSDLLVQKRVRPQSRRKTTTNPIQSLSARTDVTVEDNNYRESDGQRDDGLRETEPKKEVLSDEMVNQMPNPEFIKEMANKLSAVRLIPKHPKWQ</sequence>
<dbReference type="Proteomes" id="UP000759131">
    <property type="component" value="Unassembled WGS sequence"/>
</dbReference>
<accession>A0A7R9Q2Y7</accession>
<feature type="compositionally biased region" description="Low complexity" evidence="1">
    <location>
        <begin position="102"/>
        <end position="111"/>
    </location>
</feature>
<feature type="compositionally biased region" description="Polar residues" evidence="1">
    <location>
        <begin position="449"/>
        <end position="460"/>
    </location>
</feature>
<feature type="compositionally biased region" description="Polar residues" evidence="1">
    <location>
        <begin position="112"/>
        <end position="126"/>
    </location>
</feature>
<proteinExistence type="predicted"/>